<organism evidence="3 4">
    <name type="scientific">Schistosoma japonicum</name>
    <name type="common">Blood fluke</name>
    <dbReference type="NCBI Taxonomy" id="6182"/>
    <lineage>
        <taxon>Eukaryota</taxon>
        <taxon>Metazoa</taxon>
        <taxon>Spiralia</taxon>
        <taxon>Lophotrochozoa</taxon>
        <taxon>Platyhelminthes</taxon>
        <taxon>Trematoda</taxon>
        <taxon>Digenea</taxon>
        <taxon>Strigeidida</taxon>
        <taxon>Schistosomatoidea</taxon>
        <taxon>Schistosomatidae</taxon>
        <taxon>Schistosoma</taxon>
    </lineage>
</organism>
<dbReference type="OrthoDB" id="418142at2759"/>
<dbReference type="Pfam" id="PF12640">
    <property type="entry name" value="UPF0489"/>
    <property type="match status" value="1"/>
</dbReference>
<dbReference type="PANTHER" id="PTHR13225">
    <property type="entry name" value="MISEXPRESSION SUPPRESSOR OF RAS 6"/>
    <property type="match status" value="1"/>
</dbReference>
<evidence type="ECO:0000313" key="4">
    <source>
        <dbReference type="Proteomes" id="UP000311919"/>
    </source>
</evidence>
<dbReference type="AlphaFoldDB" id="A0A4Z2DAV5"/>
<accession>A0A4Z2DAV5</accession>
<sequence length="536" mass="62962">MNMKIKNTLRPIMFFAYMSMHKTIIIFGMINAFILLWILYQHGVNNNNLNVILQKNNHQQHSVEFLLFNESTDLHVYIVEEHHEVIPYWFAAAKSFRNKKAVLLHIDAHSDMDYPDIVDGFPIGHFPQSNMEMETLMQANDEFIQSAILANLIQSVYIVYPYWTFNASYAYTSSLGITLVNNTQQICMCLDINNKDDDENCKTRKQDNNLNDFILSSNQCPKLWRYHYAELNSFTASNILRYSKYWSLTKLLNITNMKYAFNSSSITYFQYQNKQSIYHLPLILDIDEDFFGVHLVTRSLLKSGLHIDFIQSLNLIISSIFCPLYHVNELEIDQIYRWLIEQAYLNVNYANYPVSVIMSSYKINMMLKHINRNFQITDIFCPNYTLNLQRLNELFINASITYNQLNVLARVGVCYTSSLITYQYMPEIHLCLGHNMPNASLVEEFVPTSEDLLKLAVQFSQVLLSLPYRPNIISIARSSRDGYTPRWLQYDIETMILNILKKVFNLTEDNIIYTKHLAGDKHQGWYRRFTWITENE</sequence>
<keyword evidence="2" id="KW-1133">Transmembrane helix</keyword>
<dbReference type="Proteomes" id="UP000311919">
    <property type="component" value="Unassembled WGS sequence"/>
</dbReference>
<dbReference type="PANTHER" id="PTHR13225:SF3">
    <property type="entry name" value="UPF0489 PROTEIN C5ORF22"/>
    <property type="match status" value="1"/>
</dbReference>
<evidence type="ECO:0000256" key="1">
    <source>
        <dbReference type="ARBA" id="ARBA00007099"/>
    </source>
</evidence>
<keyword evidence="2" id="KW-0812">Transmembrane</keyword>
<dbReference type="InterPro" id="IPR024131">
    <property type="entry name" value="UPF0489"/>
</dbReference>
<gene>
    <name evidence="3" type="ORF">EWB00_002726</name>
</gene>
<keyword evidence="2" id="KW-0472">Membrane</keyword>
<evidence type="ECO:0000256" key="2">
    <source>
        <dbReference type="SAM" id="Phobius"/>
    </source>
</evidence>
<evidence type="ECO:0000313" key="3">
    <source>
        <dbReference type="EMBL" id="TNN13642.1"/>
    </source>
</evidence>
<comment type="caution">
    <text evidence="3">The sequence shown here is derived from an EMBL/GenBank/DDBJ whole genome shotgun (WGS) entry which is preliminary data.</text>
</comment>
<reference evidence="3 4" key="1">
    <citation type="submission" date="2019-03" db="EMBL/GenBank/DDBJ databases">
        <title>An improved genome assembly of the fluke Schistosoma japonicum.</title>
        <authorList>
            <person name="Hu W."/>
            <person name="Luo F."/>
            <person name="Yin M."/>
            <person name="Mo X."/>
            <person name="Sun C."/>
            <person name="Wu Q."/>
            <person name="Zhu B."/>
            <person name="Xiang M."/>
            <person name="Wang J."/>
            <person name="Wang Y."/>
            <person name="Zhang T."/>
            <person name="Xu B."/>
            <person name="Zheng H."/>
            <person name="Feng Z."/>
        </authorList>
    </citation>
    <scope>NUCLEOTIDE SEQUENCE [LARGE SCALE GENOMIC DNA]</scope>
    <source>
        <strain evidence="3">HuSjv2</strain>
        <tissue evidence="3">Worms</tissue>
    </source>
</reference>
<protein>
    <submittedName>
        <fullName evidence="3">UPF0489 C5orf22</fullName>
    </submittedName>
</protein>
<proteinExistence type="inferred from homology"/>
<keyword evidence="4" id="KW-1185">Reference proteome</keyword>
<dbReference type="EMBL" id="SKCS01000186">
    <property type="protein sequence ID" value="TNN13642.1"/>
    <property type="molecule type" value="Genomic_DNA"/>
</dbReference>
<comment type="similarity">
    <text evidence="1">Belongs to the UPF0489 family.</text>
</comment>
<name>A0A4Z2DAV5_SCHJA</name>
<feature type="transmembrane region" description="Helical" evidence="2">
    <location>
        <begin position="12"/>
        <end position="40"/>
    </location>
</feature>